<dbReference type="STRING" id="1288291.A0A059F5Y8"/>
<organism evidence="2 3">
    <name type="scientific">Anncaliia algerae PRA339</name>
    <dbReference type="NCBI Taxonomy" id="1288291"/>
    <lineage>
        <taxon>Eukaryota</taxon>
        <taxon>Fungi</taxon>
        <taxon>Fungi incertae sedis</taxon>
        <taxon>Microsporidia</taxon>
        <taxon>Tubulinosematoidea</taxon>
        <taxon>Tubulinosematidae</taxon>
        <taxon>Anncaliia</taxon>
    </lineage>
</organism>
<dbReference type="SMART" id="SM01126">
    <property type="entry name" value="DDE_Tnp_IS1595"/>
    <property type="match status" value="1"/>
</dbReference>
<dbReference type="InterPro" id="IPR024445">
    <property type="entry name" value="Tnp_ISXO2-like"/>
</dbReference>
<name>A0A059F5Y8_9MICR</name>
<gene>
    <name evidence="2" type="ORF">H312_00185</name>
</gene>
<dbReference type="OrthoDB" id="5598606at2759"/>
<dbReference type="AlphaFoldDB" id="A0A059F5Y8"/>
<dbReference type="HOGENOM" id="CLU_044348_0_0_1"/>
<sequence length="287" mass="33330">MNHRKLALLTQTYDKTVEFLLNNNYIANSKFCLECDNKEMKIVKNDSVKSWQCSRCTKKISLLQNTILSNCNKPLNEIIDIIYFWSLDLTQNKTMIEANTCSIDTVNKWYKKLSIQAYHIMKSIKRNKIGGIGHVVEVDESKFSKRKYNVGRQVRSPWIIGGVDIMTSDVFFVEVFFRNQETIQNVLLENVEVGTTIITDCWTGYISLNELGFLHLTVNHSENFIDPLTGANTQAIENRWSVYKRKMRSRFINSSSDISLMFSEFMLKTRFKNDSFGVLMSNLTKFD</sequence>
<dbReference type="PANTHER" id="PTHR47163:SF2">
    <property type="entry name" value="SI:DKEY-17M8.2"/>
    <property type="match status" value="1"/>
</dbReference>
<dbReference type="InterPro" id="IPR053164">
    <property type="entry name" value="IS1016-like_transposase"/>
</dbReference>
<dbReference type="Proteomes" id="UP000030655">
    <property type="component" value="Unassembled WGS sequence"/>
</dbReference>
<accession>A0A059F5Y8</accession>
<reference evidence="3" key="1">
    <citation type="submission" date="2013-02" db="EMBL/GenBank/DDBJ databases">
        <authorList>
            <consortium name="The Broad Institute Genome Sequencing Platform"/>
            <person name="Cuomo C."/>
            <person name="Becnel J."/>
            <person name="Sanscrainte N."/>
            <person name="Walker B."/>
            <person name="Young S.K."/>
            <person name="Zeng Q."/>
            <person name="Gargeya S."/>
            <person name="Fitzgerald M."/>
            <person name="Haas B."/>
            <person name="Abouelleil A."/>
            <person name="Alvarado L."/>
            <person name="Arachchi H.M."/>
            <person name="Berlin A.M."/>
            <person name="Chapman S.B."/>
            <person name="Dewar J."/>
            <person name="Goldberg J."/>
            <person name="Griggs A."/>
            <person name="Gujja S."/>
            <person name="Hansen M."/>
            <person name="Howarth C."/>
            <person name="Imamovic A."/>
            <person name="Larimer J."/>
            <person name="McCowan C."/>
            <person name="Murphy C."/>
            <person name="Neiman D."/>
            <person name="Pearson M."/>
            <person name="Priest M."/>
            <person name="Roberts A."/>
            <person name="Saif S."/>
            <person name="Shea T."/>
            <person name="Sisk P."/>
            <person name="Sykes S."/>
            <person name="Wortman J."/>
            <person name="Nusbaum C."/>
            <person name="Birren B."/>
        </authorList>
    </citation>
    <scope>NUCLEOTIDE SEQUENCE [LARGE SCALE GENOMIC DNA]</scope>
    <source>
        <strain evidence="3">PRA339</strain>
    </source>
</reference>
<feature type="domain" description="ISXO2-like transposase" evidence="1">
    <location>
        <begin position="128"/>
        <end position="263"/>
    </location>
</feature>
<dbReference type="VEuPathDB" id="MicrosporidiaDB:H312_00185"/>
<dbReference type="Pfam" id="PF12762">
    <property type="entry name" value="DDE_Tnp_IS1595"/>
    <property type="match status" value="1"/>
</dbReference>
<proteinExistence type="predicted"/>
<dbReference type="PANTHER" id="PTHR47163">
    <property type="entry name" value="DDE_TNP_IS1595 DOMAIN-CONTAINING PROTEIN"/>
    <property type="match status" value="1"/>
</dbReference>
<protein>
    <recommendedName>
        <fullName evidence="1">ISXO2-like transposase domain-containing protein</fullName>
    </recommendedName>
</protein>
<evidence type="ECO:0000313" key="2">
    <source>
        <dbReference type="EMBL" id="KCZ82527.1"/>
    </source>
</evidence>
<evidence type="ECO:0000259" key="1">
    <source>
        <dbReference type="SMART" id="SM01126"/>
    </source>
</evidence>
<evidence type="ECO:0000313" key="3">
    <source>
        <dbReference type="Proteomes" id="UP000030655"/>
    </source>
</evidence>
<keyword evidence="3" id="KW-1185">Reference proteome</keyword>
<dbReference type="EMBL" id="KK365130">
    <property type="protein sequence ID" value="KCZ82527.1"/>
    <property type="molecule type" value="Genomic_DNA"/>
</dbReference>
<reference evidence="2 3" key="2">
    <citation type="submission" date="2014-03" db="EMBL/GenBank/DDBJ databases">
        <title>The Genome Sequence of Anncaliia algerae insect isolate PRA339.</title>
        <authorList>
            <consortium name="The Broad Institute Genome Sequencing Platform"/>
            <consortium name="The Broad Institute Genome Sequencing Center for Infectious Disease"/>
            <person name="Cuomo C."/>
            <person name="Becnel J."/>
            <person name="Sanscrainte N."/>
            <person name="Walker B."/>
            <person name="Young S.K."/>
            <person name="Zeng Q."/>
            <person name="Gargeya S."/>
            <person name="Fitzgerald M."/>
            <person name="Haas B."/>
            <person name="Abouelleil A."/>
            <person name="Alvarado L."/>
            <person name="Arachchi H.M."/>
            <person name="Berlin A.M."/>
            <person name="Chapman S.B."/>
            <person name="Dewar J."/>
            <person name="Goldberg J."/>
            <person name="Griggs A."/>
            <person name="Gujja S."/>
            <person name="Hansen M."/>
            <person name="Howarth C."/>
            <person name="Imamovic A."/>
            <person name="Larimer J."/>
            <person name="McCowan C."/>
            <person name="Murphy C."/>
            <person name="Neiman D."/>
            <person name="Pearson M."/>
            <person name="Priest M."/>
            <person name="Roberts A."/>
            <person name="Saif S."/>
            <person name="Shea T."/>
            <person name="Sisk P."/>
            <person name="Sykes S."/>
            <person name="Wortman J."/>
            <person name="Nusbaum C."/>
            <person name="Birren B."/>
        </authorList>
    </citation>
    <scope>NUCLEOTIDE SEQUENCE [LARGE SCALE GENOMIC DNA]</scope>
    <source>
        <strain evidence="2 3">PRA339</strain>
    </source>
</reference>